<evidence type="ECO:0000313" key="3">
    <source>
        <dbReference type="Proteomes" id="UP000034228"/>
    </source>
</evidence>
<dbReference type="InterPro" id="IPR009576">
    <property type="entry name" value="Biofilm_formation_YgiB"/>
</dbReference>
<dbReference type="PATRIC" id="fig|336831.14.peg.1561"/>
<dbReference type="OrthoDB" id="7361974at2"/>
<gene>
    <name evidence="2" type="ORF">WG68_11705</name>
</gene>
<dbReference type="EMBL" id="LAHO01000011">
    <property type="protein sequence ID" value="KKO45094.1"/>
    <property type="molecule type" value="Genomic_DNA"/>
</dbReference>
<evidence type="ECO:0000313" key="2">
    <source>
        <dbReference type="EMBL" id="KKO45094.1"/>
    </source>
</evidence>
<organism evidence="2 3">
    <name type="scientific">Arsukibacterium ikkense</name>
    <dbReference type="NCBI Taxonomy" id="336831"/>
    <lineage>
        <taxon>Bacteria</taxon>
        <taxon>Pseudomonadati</taxon>
        <taxon>Pseudomonadota</taxon>
        <taxon>Gammaproteobacteria</taxon>
        <taxon>Chromatiales</taxon>
        <taxon>Chromatiaceae</taxon>
        <taxon>Arsukibacterium</taxon>
    </lineage>
</organism>
<reference evidence="2 3" key="1">
    <citation type="submission" date="2015-03" db="EMBL/GenBank/DDBJ databases">
        <title>Draft genome sequences of two protease-producing strains of Arsukibacterium isolated from two cold and alkaline environments.</title>
        <authorList>
            <person name="Lylloff J.E."/>
            <person name="Skov L.B."/>
            <person name="Jepsen M."/>
            <person name="Hallin P.F."/>
            <person name="Sorensen S.J."/>
            <person name="Stougaard P."/>
            <person name="Glaring M.A."/>
        </authorList>
    </citation>
    <scope>NUCLEOTIDE SEQUENCE [LARGE SCALE GENOMIC DNA]</scope>
    <source>
        <strain evidence="2 3">GCM72</strain>
    </source>
</reference>
<dbReference type="Proteomes" id="UP000034228">
    <property type="component" value="Unassembled WGS sequence"/>
</dbReference>
<name>A0A0M2V3W2_9GAMM</name>
<feature type="compositionally biased region" description="Low complexity" evidence="1">
    <location>
        <begin position="119"/>
        <end position="135"/>
    </location>
</feature>
<evidence type="ECO:0000256" key="1">
    <source>
        <dbReference type="SAM" id="MobiDB-lite"/>
    </source>
</evidence>
<keyword evidence="3" id="KW-1185">Reference proteome</keyword>
<protein>
    <submittedName>
        <fullName evidence="2">Uncharacterized protein</fullName>
    </submittedName>
</protein>
<comment type="caution">
    <text evidence="2">The sequence shown here is derived from an EMBL/GenBank/DDBJ whole genome shotgun (WGS) entry which is preliminary data.</text>
</comment>
<dbReference type="AlphaFoldDB" id="A0A0M2V3W2"/>
<feature type="compositionally biased region" description="Polar residues" evidence="1">
    <location>
        <begin position="154"/>
        <end position="172"/>
    </location>
</feature>
<dbReference type="Pfam" id="PF06693">
    <property type="entry name" value="DUF1190"/>
    <property type="match status" value="1"/>
</dbReference>
<dbReference type="RefSeq" id="WP_046557883.1">
    <property type="nucleotide sequence ID" value="NZ_LAHO01000011.1"/>
</dbReference>
<feature type="region of interest" description="Disordered" evidence="1">
    <location>
        <begin position="119"/>
        <end position="207"/>
    </location>
</feature>
<proteinExistence type="predicted"/>
<accession>A0A0M2V3W2</accession>
<sequence length="207" mass="21799">MTLRPSKRSHKAALIFMLPAAGLVLNGCGEKQVQAQVFSTPDECAAFYNPPAQCQAAFAEAEQLHPKVAPRYANKAECETDFGPGQCETAPERHQQGSFFMPMMMGFMAGQMLNRGGSAPATGQLAGQQTAAAAGRNSVPTQPLYKSRDDRNTFRTASNTAVASQPGTTNIRPSAVQPKPAALARRGGFGAQAAQRATTAQRQSAGG</sequence>
<feature type="compositionally biased region" description="Low complexity" evidence="1">
    <location>
        <begin position="181"/>
        <end position="207"/>
    </location>
</feature>
<dbReference type="STRING" id="336831.WG68_11705"/>